<sequence>MAQPIRFGILGCARIARKVSRAIKLSPNATIVAVGSRSAEKARRFIDDNGLPDNTRAHGTYESLLDDPEVDAVYVPLPTSLHLRWATAAARKGKHVLLEKPTALCVAELDQILEACEANNVQFMDGTMWMHHPRTAKMRDLLRDSDLFGQLKMVSSIACFLAEPDFLQNNIRANPELDALGALGDIGWYCIRMILWSADYRMPRTALALPNPAKTEVGVLLSCGASLHWDDGTVATFYCSFLAHRTFEVAVVGSKATLTLSDFINPLQENSARFTFGSTDHVVPTELPQEVCMISEFSRLVGAVRDNSGSKPDKRWPSIARKTQAVLDAVKASFDEGFQPIQIAAN</sequence>
<feature type="domain" description="Gfo/Idh/MocA-like oxidoreductase N-terminal" evidence="2">
    <location>
        <begin position="5"/>
        <end position="124"/>
    </location>
</feature>
<evidence type="ECO:0000259" key="2">
    <source>
        <dbReference type="Pfam" id="PF01408"/>
    </source>
</evidence>
<evidence type="ECO:0000313" key="4">
    <source>
        <dbReference type="EMBL" id="KAK8951186.1"/>
    </source>
</evidence>
<accession>A0AAP0BVT8</accession>
<name>A0AAP0BVT8_9ASPA</name>
<dbReference type="InterPro" id="IPR000683">
    <property type="entry name" value="Gfo/Idh/MocA-like_OxRdtase_N"/>
</dbReference>
<protein>
    <recommendedName>
        <fullName evidence="6">Gfo/Idh/MocA-like oxidoreductase N-terminal domain-containing protein</fullName>
    </recommendedName>
</protein>
<proteinExistence type="inferred from homology"/>
<organism evidence="4 5">
    <name type="scientific">Platanthera zijinensis</name>
    <dbReference type="NCBI Taxonomy" id="2320716"/>
    <lineage>
        <taxon>Eukaryota</taxon>
        <taxon>Viridiplantae</taxon>
        <taxon>Streptophyta</taxon>
        <taxon>Embryophyta</taxon>
        <taxon>Tracheophyta</taxon>
        <taxon>Spermatophyta</taxon>
        <taxon>Magnoliopsida</taxon>
        <taxon>Liliopsida</taxon>
        <taxon>Asparagales</taxon>
        <taxon>Orchidaceae</taxon>
        <taxon>Orchidoideae</taxon>
        <taxon>Orchideae</taxon>
        <taxon>Orchidinae</taxon>
        <taxon>Platanthera</taxon>
    </lineage>
</organism>
<dbReference type="AlphaFoldDB" id="A0AAP0BVT8"/>
<dbReference type="Pfam" id="PF01408">
    <property type="entry name" value="GFO_IDH_MocA"/>
    <property type="match status" value="1"/>
</dbReference>
<reference evidence="4 5" key="1">
    <citation type="journal article" date="2022" name="Nat. Plants">
        <title>Genomes of leafy and leafless Platanthera orchids illuminate the evolution of mycoheterotrophy.</title>
        <authorList>
            <person name="Li M.H."/>
            <person name="Liu K.W."/>
            <person name="Li Z."/>
            <person name="Lu H.C."/>
            <person name="Ye Q.L."/>
            <person name="Zhang D."/>
            <person name="Wang J.Y."/>
            <person name="Li Y.F."/>
            <person name="Zhong Z.M."/>
            <person name="Liu X."/>
            <person name="Yu X."/>
            <person name="Liu D.K."/>
            <person name="Tu X.D."/>
            <person name="Liu B."/>
            <person name="Hao Y."/>
            <person name="Liao X.Y."/>
            <person name="Jiang Y.T."/>
            <person name="Sun W.H."/>
            <person name="Chen J."/>
            <person name="Chen Y.Q."/>
            <person name="Ai Y."/>
            <person name="Zhai J.W."/>
            <person name="Wu S.S."/>
            <person name="Zhou Z."/>
            <person name="Hsiao Y.Y."/>
            <person name="Wu W.L."/>
            <person name="Chen Y.Y."/>
            <person name="Lin Y.F."/>
            <person name="Hsu J.L."/>
            <person name="Li C.Y."/>
            <person name="Wang Z.W."/>
            <person name="Zhao X."/>
            <person name="Zhong W.Y."/>
            <person name="Ma X.K."/>
            <person name="Ma L."/>
            <person name="Huang J."/>
            <person name="Chen G.Z."/>
            <person name="Huang M.Z."/>
            <person name="Huang L."/>
            <person name="Peng D.H."/>
            <person name="Luo Y.B."/>
            <person name="Zou S.Q."/>
            <person name="Chen S.P."/>
            <person name="Lan S."/>
            <person name="Tsai W.C."/>
            <person name="Van de Peer Y."/>
            <person name="Liu Z.J."/>
        </authorList>
    </citation>
    <scope>NUCLEOTIDE SEQUENCE [LARGE SCALE GENOMIC DNA]</scope>
    <source>
        <strain evidence="4">Lor287</strain>
    </source>
</reference>
<dbReference type="InterPro" id="IPR036291">
    <property type="entry name" value="NAD(P)-bd_dom_sf"/>
</dbReference>
<comment type="caution">
    <text evidence="4">The sequence shown here is derived from an EMBL/GenBank/DDBJ whole genome shotgun (WGS) entry which is preliminary data.</text>
</comment>
<dbReference type="SUPFAM" id="SSF55347">
    <property type="entry name" value="Glyceraldehyde-3-phosphate dehydrogenase-like, C-terminal domain"/>
    <property type="match status" value="1"/>
</dbReference>
<dbReference type="Gene3D" id="3.40.50.720">
    <property type="entry name" value="NAD(P)-binding Rossmann-like Domain"/>
    <property type="match status" value="1"/>
</dbReference>
<dbReference type="GO" id="GO:0000166">
    <property type="term" value="F:nucleotide binding"/>
    <property type="evidence" value="ECO:0007669"/>
    <property type="project" value="InterPro"/>
</dbReference>
<feature type="domain" description="GFO/IDH/MocA-like oxidoreductase" evidence="3">
    <location>
        <begin position="137"/>
        <end position="258"/>
    </location>
</feature>
<dbReference type="InterPro" id="IPR055170">
    <property type="entry name" value="GFO_IDH_MocA-like_dom"/>
</dbReference>
<evidence type="ECO:0000256" key="1">
    <source>
        <dbReference type="ARBA" id="ARBA00010928"/>
    </source>
</evidence>
<keyword evidence="5" id="KW-1185">Reference proteome</keyword>
<dbReference type="PANTHER" id="PTHR46368">
    <property type="match status" value="1"/>
</dbReference>
<comment type="similarity">
    <text evidence="1">Belongs to the Gfo/Idh/MocA family.</text>
</comment>
<dbReference type="Proteomes" id="UP001418222">
    <property type="component" value="Unassembled WGS sequence"/>
</dbReference>
<dbReference type="Pfam" id="PF22725">
    <property type="entry name" value="GFO_IDH_MocA_C3"/>
    <property type="match status" value="1"/>
</dbReference>
<dbReference type="Gene3D" id="3.30.360.10">
    <property type="entry name" value="Dihydrodipicolinate Reductase, domain 2"/>
    <property type="match status" value="1"/>
</dbReference>
<gene>
    <name evidence="4" type="ORF">KSP39_PZI002989</name>
</gene>
<dbReference type="SUPFAM" id="SSF51735">
    <property type="entry name" value="NAD(P)-binding Rossmann-fold domains"/>
    <property type="match status" value="1"/>
</dbReference>
<dbReference type="PANTHER" id="PTHR46368:SF4">
    <property type="entry name" value="OS10G0403700 PROTEIN"/>
    <property type="match status" value="1"/>
</dbReference>
<evidence type="ECO:0008006" key="6">
    <source>
        <dbReference type="Google" id="ProtNLM"/>
    </source>
</evidence>
<dbReference type="EMBL" id="JBBWWQ010000003">
    <property type="protein sequence ID" value="KAK8951186.1"/>
    <property type="molecule type" value="Genomic_DNA"/>
</dbReference>
<evidence type="ECO:0000313" key="5">
    <source>
        <dbReference type="Proteomes" id="UP001418222"/>
    </source>
</evidence>
<evidence type="ECO:0000259" key="3">
    <source>
        <dbReference type="Pfam" id="PF22725"/>
    </source>
</evidence>